<sequence length="380" mass="44029">MQSFDDLTKDIKNFSYVIDKDFLVWPINSLLKPENIELIEKWDLKHELKIQRTFFNEALIRETEKLINIEYDEESIANYHILISNLEEIYETCKKNKKIYYQDVLPTVKKVIEFYKKNQQTFIKYMKLPKLLSDYHIVHSINTAILTVALGNEMNLNNHKTVELCTIALLHKIGFLFIPLKISAKKEKLSNEEFEIIKKYPVLGHQILSTTNFSQSICSAILTHKENLDGSGYPNQLKSENINIEANIIGAASSYSAILLDRIYKGALNSGASLIELIQDADKKFDKRVLKLIIKVLSQCPIDFIVELNDNSIAKIIKINETNINTPYIKYIIKDGKIVFPSSEEQNYIKSIPKTETGIKKILRQDEIEFILKKYELKEM</sequence>
<gene>
    <name evidence="2" type="ORF">N187_01785</name>
</gene>
<dbReference type="Proteomes" id="UP000185502">
    <property type="component" value="Chromosome"/>
</dbReference>
<dbReference type="PANTHER" id="PTHR43155:SF2">
    <property type="entry name" value="CYCLIC DI-GMP PHOSPHODIESTERASE PA4108"/>
    <property type="match status" value="1"/>
</dbReference>
<dbReference type="PROSITE" id="PS51832">
    <property type="entry name" value="HD_GYP"/>
    <property type="match status" value="1"/>
</dbReference>
<dbReference type="PANTHER" id="PTHR43155">
    <property type="entry name" value="CYCLIC DI-GMP PHOSPHODIESTERASE PA4108-RELATED"/>
    <property type="match status" value="1"/>
</dbReference>
<dbReference type="InterPro" id="IPR003607">
    <property type="entry name" value="HD/PDEase_dom"/>
</dbReference>
<dbReference type="RefSeq" id="WP_075550314.1">
    <property type="nucleotide sequence ID" value="NZ_CP013704.1"/>
</dbReference>
<feature type="domain" description="HD-GYP" evidence="1">
    <location>
        <begin position="114"/>
        <end position="309"/>
    </location>
</feature>
<dbReference type="SMART" id="SM00471">
    <property type="entry name" value="HDc"/>
    <property type="match status" value="1"/>
</dbReference>
<dbReference type="Pfam" id="PF13487">
    <property type="entry name" value="HD_5"/>
    <property type="match status" value="1"/>
</dbReference>
<dbReference type="InterPro" id="IPR037522">
    <property type="entry name" value="HD_GYP_dom"/>
</dbReference>
<name>A0ABM6FUD2_BORAN</name>
<protein>
    <recommendedName>
        <fullName evidence="1">HD-GYP domain-containing protein</fullName>
    </recommendedName>
</protein>
<dbReference type="SUPFAM" id="SSF109604">
    <property type="entry name" value="HD-domain/PDEase-like"/>
    <property type="match status" value="1"/>
</dbReference>
<organism evidence="2 3">
    <name type="scientific">Borrelia anserina Es</name>
    <dbReference type="NCBI Taxonomy" id="1365188"/>
    <lineage>
        <taxon>Bacteria</taxon>
        <taxon>Pseudomonadati</taxon>
        <taxon>Spirochaetota</taxon>
        <taxon>Spirochaetia</taxon>
        <taxon>Spirochaetales</taxon>
        <taxon>Borreliaceae</taxon>
        <taxon>Borrelia</taxon>
    </lineage>
</organism>
<evidence type="ECO:0000259" key="1">
    <source>
        <dbReference type="PROSITE" id="PS51832"/>
    </source>
</evidence>
<keyword evidence="3" id="KW-1185">Reference proteome</keyword>
<evidence type="ECO:0000313" key="2">
    <source>
        <dbReference type="EMBL" id="APR64846.1"/>
    </source>
</evidence>
<proteinExistence type="predicted"/>
<evidence type="ECO:0000313" key="3">
    <source>
        <dbReference type="Proteomes" id="UP000185502"/>
    </source>
</evidence>
<accession>A0ABM6FUD2</accession>
<reference evidence="2" key="1">
    <citation type="submission" date="2015-12" db="EMBL/GenBank/DDBJ databases">
        <title>Chromosome of the avian spirochetosis agent Borrelia anserina Es.</title>
        <authorList>
            <person name="Elbir H."/>
            <person name="Sitlani P."/>
            <person name="Bergstroem S."/>
            <person name="Barbour A.G."/>
        </authorList>
    </citation>
    <scope>NUCLEOTIDE SEQUENCE [LARGE SCALE GENOMIC DNA]</scope>
    <source>
        <strain evidence="2">Es</strain>
    </source>
</reference>
<dbReference type="CDD" id="cd00077">
    <property type="entry name" value="HDc"/>
    <property type="match status" value="1"/>
</dbReference>
<dbReference type="Gene3D" id="1.10.3210.10">
    <property type="entry name" value="Hypothetical protein af1432"/>
    <property type="match status" value="1"/>
</dbReference>
<dbReference type="EMBL" id="CP013704">
    <property type="protein sequence ID" value="APR64846.1"/>
    <property type="molecule type" value="Genomic_DNA"/>
</dbReference>